<dbReference type="OMA" id="LKYDCND"/>
<dbReference type="EMBL" id="BDQF01000010">
    <property type="protein sequence ID" value="GAW80903.1"/>
    <property type="molecule type" value="Genomic_DNA"/>
</dbReference>
<comment type="caution">
    <text evidence="1">The sequence shown here is derived from an EMBL/GenBank/DDBJ whole genome shotgun (WGS) entry which is preliminary data.</text>
</comment>
<evidence type="ECO:0000313" key="1">
    <source>
        <dbReference type="EMBL" id="GAW80903.1"/>
    </source>
</evidence>
<sequence length="125" mass="15027">MNFAKFNFANRNLFFRSKNTTSSLNHLIFSEKNNLLTKYGIAKFVHHDKLLSAAREDHHYNEHVLKNLILLNNVFLMPILKKENQEKSSFEKTRQGLLHFKNKKTRLSLRRKRKRLGERVSLRYR</sequence>
<dbReference type="GeneID" id="39747621"/>
<dbReference type="RefSeq" id="XP_028543492.1">
    <property type="nucleotide sequence ID" value="XM_028687691.1"/>
</dbReference>
<proteinExistence type="predicted"/>
<keyword evidence="2" id="KW-1185">Reference proteome</keyword>
<name>A0A1Y1JKE2_PLAGO</name>
<reference evidence="2" key="1">
    <citation type="submission" date="2017-04" db="EMBL/GenBank/DDBJ databases">
        <title>Plasmodium gonderi genome.</title>
        <authorList>
            <person name="Arisue N."/>
            <person name="Honma H."/>
            <person name="Kawai S."/>
            <person name="Tougan T."/>
            <person name="Tanabe K."/>
            <person name="Horii T."/>
        </authorList>
    </citation>
    <scope>NUCLEOTIDE SEQUENCE [LARGE SCALE GENOMIC DNA]</scope>
    <source>
        <strain evidence="2">ATCC 30045</strain>
    </source>
</reference>
<protein>
    <submittedName>
        <fullName evidence="1">Uncharacterized protein</fullName>
    </submittedName>
</protein>
<evidence type="ECO:0000313" key="2">
    <source>
        <dbReference type="Proteomes" id="UP000195521"/>
    </source>
</evidence>
<dbReference type="AlphaFoldDB" id="A0A1Y1JKE2"/>
<gene>
    <name evidence="1" type="ORF">PGO_091020</name>
</gene>
<organism evidence="1 2">
    <name type="scientific">Plasmodium gonderi</name>
    <dbReference type="NCBI Taxonomy" id="77519"/>
    <lineage>
        <taxon>Eukaryota</taxon>
        <taxon>Sar</taxon>
        <taxon>Alveolata</taxon>
        <taxon>Apicomplexa</taxon>
        <taxon>Aconoidasida</taxon>
        <taxon>Haemosporida</taxon>
        <taxon>Plasmodiidae</taxon>
        <taxon>Plasmodium</taxon>
        <taxon>Plasmodium (Plasmodium)</taxon>
    </lineage>
</organism>
<accession>A0A1Y1JKE2</accession>
<dbReference type="Proteomes" id="UP000195521">
    <property type="component" value="Unassembled WGS sequence"/>
</dbReference>